<dbReference type="Proteomes" id="UP000229756">
    <property type="component" value="Unassembled WGS sequence"/>
</dbReference>
<name>A0A2M8ELH4_UNCKA</name>
<gene>
    <name evidence="1" type="ORF">CO058_02730</name>
</gene>
<protein>
    <submittedName>
        <fullName evidence="1">Uncharacterized protein</fullName>
    </submittedName>
</protein>
<dbReference type="EMBL" id="PFSJ01000020">
    <property type="protein sequence ID" value="PJC23578.1"/>
    <property type="molecule type" value="Genomic_DNA"/>
</dbReference>
<dbReference type="AlphaFoldDB" id="A0A2M8ELH4"/>
<accession>A0A2M8ELH4</accession>
<comment type="caution">
    <text evidence="1">The sequence shown here is derived from an EMBL/GenBank/DDBJ whole genome shotgun (WGS) entry which is preliminary data.</text>
</comment>
<evidence type="ECO:0000313" key="2">
    <source>
        <dbReference type="Proteomes" id="UP000229756"/>
    </source>
</evidence>
<organism evidence="1 2">
    <name type="scientific">candidate division WWE3 bacterium CG_4_9_14_0_2_um_filter_35_11</name>
    <dbReference type="NCBI Taxonomy" id="1975077"/>
    <lineage>
        <taxon>Bacteria</taxon>
        <taxon>Katanobacteria</taxon>
    </lineage>
</organism>
<sequence>MYTKLDLYEKAILTITKEQEKIVGKTLSIQMTALVDNLLVKNNRVEIKGDPKIVLKDLVDQYASLFGKASIEVSKEAIKKLGHELESSDIPENLK</sequence>
<evidence type="ECO:0000313" key="1">
    <source>
        <dbReference type="EMBL" id="PJC23578.1"/>
    </source>
</evidence>
<proteinExistence type="predicted"/>
<reference evidence="2" key="1">
    <citation type="submission" date="2017-09" db="EMBL/GenBank/DDBJ databases">
        <title>Depth-based differentiation of microbial function through sediment-hosted aquifers and enrichment of novel symbionts in the deep terrestrial subsurface.</title>
        <authorList>
            <person name="Probst A.J."/>
            <person name="Ladd B."/>
            <person name="Jarett J.K."/>
            <person name="Geller-Mcgrath D.E."/>
            <person name="Sieber C.M.K."/>
            <person name="Emerson J.B."/>
            <person name="Anantharaman K."/>
            <person name="Thomas B.C."/>
            <person name="Malmstrom R."/>
            <person name="Stieglmeier M."/>
            <person name="Klingl A."/>
            <person name="Woyke T."/>
            <person name="Ryan C.M."/>
            <person name="Banfield J.F."/>
        </authorList>
    </citation>
    <scope>NUCLEOTIDE SEQUENCE [LARGE SCALE GENOMIC DNA]</scope>
</reference>